<name>A0A1T4YFP5_9CLOT</name>
<dbReference type="RefSeq" id="WP_078697853.1">
    <property type="nucleotide sequence ID" value="NZ_FUYH01000045.1"/>
</dbReference>
<dbReference type="STRING" id="1147123.SAMN05443428_1459"/>
<keyword evidence="2" id="KW-1185">Reference proteome</keyword>
<evidence type="ECO:0000313" key="1">
    <source>
        <dbReference type="EMBL" id="SKB00599.1"/>
    </source>
</evidence>
<gene>
    <name evidence="1" type="ORF">SAMN05443428_1459</name>
</gene>
<dbReference type="OrthoDB" id="1952089at2"/>
<sequence>MNSFAVIERAKNDEIIEKYPSFSRIGFVNKLIQPYKSEEMLFNNILGVNIKIPEGFEKLKIKRAYNTAVRKYNRVFSREYDIDFNKFFYHSCLIRALDFYTISLGCDIRLNEVVIADAATPEGKDAFFLLLPIARRIVLLTEKKKELLFNVEYAISKYGTSAAIIEDPVKAAERADIIILSSKNDNYRYIAELKRPMLILEYIVPPKHSYWFNDVDIAFDDKKMDIIFAQGYVELKQKKIIWSSAEDDGFKIKNIKRYDDILIER</sequence>
<protein>
    <submittedName>
        <fullName evidence="1">Uncharacterized protein</fullName>
    </submittedName>
</protein>
<proteinExistence type="predicted"/>
<dbReference type="Proteomes" id="UP000190105">
    <property type="component" value="Unassembled WGS sequence"/>
</dbReference>
<organism evidence="1 2">
    <name type="scientific">Caloramator quimbayensis</name>
    <dbReference type="NCBI Taxonomy" id="1147123"/>
    <lineage>
        <taxon>Bacteria</taxon>
        <taxon>Bacillati</taxon>
        <taxon>Bacillota</taxon>
        <taxon>Clostridia</taxon>
        <taxon>Eubacteriales</taxon>
        <taxon>Clostridiaceae</taxon>
        <taxon>Caloramator</taxon>
    </lineage>
</organism>
<dbReference type="EMBL" id="FUYH01000045">
    <property type="protein sequence ID" value="SKB00599.1"/>
    <property type="molecule type" value="Genomic_DNA"/>
</dbReference>
<reference evidence="2" key="1">
    <citation type="submission" date="2017-02" db="EMBL/GenBank/DDBJ databases">
        <authorList>
            <person name="Varghese N."/>
            <person name="Submissions S."/>
        </authorList>
    </citation>
    <scope>NUCLEOTIDE SEQUENCE [LARGE SCALE GENOMIC DNA]</scope>
    <source>
        <strain evidence="2">USBA 833</strain>
    </source>
</reference>
<accession>A0A1T4YFP5</accession>
<evidence type="ECO:0000313" key="2">
    <source>
        <dbReference type="Proteomes" id="UP000190105"/>
    </source>
</evidence>
<dbReference type="AlphaFoldDB" id="A0A1T4YFP5"/>